<dbReference type="AlphaFoldDB" id="A0A1I7XQX6"/>
<name>A0A1I7XQX6_HETBA</name>
<protein>
    <submittedName>
        <fullName evidence="3">G_PROTEIN_RECEP_F1_2 domain-containing protein</fullName>
    </submittedName>
</protein>
<evidence type="ECO:0000313" key="3">
    <source>
        <dbReference type="WBParaSite" id="Hba_20138"/>
    </source>
</evidence>
<evidence type="ECO:0000313" key="2">
    <source>
        <dbReference type="Proteomes" id="UP000095283"/>
    </source>
</evidence>
<keyword evidence="1" id="KW-0472">Membrane</keyword>
<keyword evidence="2" id="KW-1185">Reference proteome</keyword>
<feature type="transmembrane region" description="Helical" evidence="1">
    <location>
        <begin position="94"/>
        <end position="115"/>
    </location>
</feature>
<dbReference type="WBParaSite" id="Hba_20138">
    <property type="protein sequence ID" value="Hba_20138"/>
    <property type="gene ID" value="Hba_20138"/>
</dbReference>
<accession>A0A1I7XQX6</accession>
<evidence type="ECO:0000256" key="1">
    <source>
        <dbReference type="SAM" id="Phobius"/>
    </source>
</evidence>
<dbReference type="Proteomes" id="UP000095283">
    <property type="component" value="Unplaced"/>
</dbReference>
<feature type="transmembrane region" description="Helical" evidence="1">
    <location>
        <begin position="51"/>
        <end position="74"/>
    </location>
</feature>
<proteinExistence type="predicted"/>
<keyword evidence="1" id="KW-1133">Transmembrane helix</keyword>
<keyword evidence="1" id="KW-0812">Transmembrane</keyword>
<organism evidence="2 3">
    <name type="scientific">Heterorhabditis bacteriophora</name>
    <name type="common">Entomopathogenic nematode worm</name>
    <dbReference type="NCBI Taxonomy" id="37862"/>
    <lineage>
        <taxon>Eukaryota</taxon>
        <taxon>Metazoa</taxon>
        <taxon>Ecdysozoa</taxon>
        <taxon>Nematoda</taxon>
        <taxon>Chromadorea</taxon>
        <taxon>Rhabditida</taxon>
        <taxon>Rhabditina</taxon>
        <taxon>Rhabditomorpha</taxon>
        <taxon>Strongyloidea</taxon>
        <taxon>Heterorhabditidae</taxon>
        <taxon>Heterorhabditis</taxon>
    </lineage>
</organism>
<sequence length="130" mass="14255">MADRFLSCDGDVMCRSTTQHKKEQPSMITISTISASLSTDDSPLFRRRKPLVPRICCILPVNAGTMVATIVTTGGEVSNEAAKDESGATLIDLVLFRLGLSACTLIDTVVVYSYVRSFIYIRSLRRNMSS</sequence>
<reference evidence="3" key="1">
    <citation type="submission" date="2016-11" db="UniProtKB">
        <authorList>
            <consortium name="WormBaseParasite"/>
        </authorList>
    </citation>
    <scope>IDENTIFICATION</scope>
</reference>